<dbReference type="CDD" id="cd03801">
    <property type="entry name" value="GT4_PimA-like"/>
    <property type="match status" value="1"/>
</dbReference>
<dbReference type="EMBL" id="JAAHFQ010000149">
    <property type="protein sequence ID" value="NER27926.1"/>
    <property type="molecule type" value="Genomic_DNA"/>
</dbReference>
<name>A0A6B3N2J9_9CYAN</name>
<dbReference type="Gene3D" id="3.40.50.2000">
    <property type="entry name" value="Glycogen Phosphorylase B"/>
    <property type="match status" value="1"/>
</dbReference>
<evidence type="ECO:0000313" key="2">
    <source>
        <dbReference type="EMBL" id="NER27926.1"/>
    </source>
</evidence>
<comment type="caution">
    <text evidence="2">The sequence shown here is derived from an EMBL/GenBank/DDBJ whole genome shotgun (WGS) entry which is preliminary data.</text>
</comment>
<organism evidence="2">
    <name type="scientific">Symploca sp. SIO1C4</name>
    <dbReference type="NCBI Taxonomy" id="2607765"/>
    <lineage>
        <taxon>Bacteria</taxon>
        <taxon>Bacillati</taxon>
        <taxon>Cyanobacteriota</taxon>
        <taxon>Cyanophyceae</taxon>
        <taxon>Coleofasciculales</taxon>
        <taxon>Coleofasciculaceae</taxon>
        <taxon>Symploca</taxon>
    </lineage>
</organism>
<accession>A0A6B3N2J9</accession>
<sequence>VIPSLHCLLWRQHAPQSTKEKWILKLSRSLFAKYCAAILVVSDDISKQVAELTDCKHQPIIRSFPVYRKNQFLDIDEPDENRSPFRVLFVGRIEQEKGVFDLLEIAKRFAAEGRQNIKFNLCGNGSVLDSLRLAAKQAAVDSLFVCHGHCNKQRMREMFSWAHVVIVPTRTDFREGFNKVVVEGILSGRPVVTSAVCPDLSLLKNAVVEVTPNDTKEYGNALLRLCNDRQFYEQKRQGCLEMQEQFYDISRSWGARLKYILSAIQDRGCFG</sequence>
<dbReference type="PANTHER" id="PTHR12526:SF637">
    <property type="entry name" value="GLYCOSYLTRANSFERASE EPSF-RELATED"/>
    <property type="match status" value="1"/>
</dbReference>
<protein>
    <submittedName>
        <fullName evidence="2">Glycosyltransferase</fullName>
    </submittedName>
</protein>
<dbReference type="GO" id="GO:0016757">
    <property type="term" value="F:glycosyltransferase activity"/>
    <property type="evidence" value="ECO:0007669"/>
    <property type="project" value="InterPro"/>
</dbReference>
<feature type="domain" description="Glycosyl transferase family 1" evidence="1">
    <location>
        <begin position="77"/>
        <end position="234"/>
    </location>
</feature>
<dbReference type="InterPro" id="IPR001296">
    <property type="entry name" value="Glyco_trans_1"/>
</dbReference>
<proteinExistence type="predicted"/>
<dbReference type="AlphaFoldDB" id="A0A6B3N2J9"/>
<keyword evidence="2" id="KW-0808">Transferase</keyword>
<reference evidence="2" key="1">
    <citation type="submission" date="2019-11" db="EMBL/GenBank/DDBJ databases">
        <title>Genomic insights into an expanded diversity of filamentous marine cyanobacteria reveals the extraordinary biosynthetic potential of Moorea and Okeania.</title>
        <authorList>
            <person name="Ferreira Leao T."/>
            <person name="Wang M."/>
            <person name="Moss N."/>
            <person name="Da Silva R."/>
            <person name="Sanders J."/>
            <person name="Nurk S."/>
            <person name="Gurevich A."/>
            <person name="Humphrey G."/>
            <person name="Reher R."/>
            <person name="Zhu Q."/>
            <person name="Belda-Ferre P."/>
            <person name="Glukhov E."/>
            <person name="Rex R."/>
            <person name="Dorrestein P.C."/>
            <person name="Knight R."/>
            <person name="Pevzner P."/>
            <person name="Gerwick W.H."/>
            <person name="Gerwick L."/>
        </authorList>
    </citation>
    <scope>NUCLEOTIDE SEQUENCE</scope>
    <source>
        <strain evidence="2">SIO1C4</strain>
    </source>
</reference>
<dbReference type="SUPFAM" id="SSF53756">
    <property type="entry name" value="UDP-Glycosyltransferase/glycogen phosphorylase"/>
    <property type="match status" value="1"/>
</dbReference>
<dbReference type="Pfam" id="PF00534">
    <property type="entry name" value="Glycos_transf_1"/>
    <property type="match status" value="1"/>
</dbReference>
<dbReference type="PANTHER" id="PTHR12526">
    <property type="entry name" value="GLYCOSYLTRANSFERASE"/>
    <property type="match status" value="1"/>
</dbReference>
<gene>
    <name evidence="2" type="ORF">F6J89_09890</name>
</gene>
<evidence type="ECO:0000259" key="1">
    <source>
        <dbReference type="Pfam" id="PF00534"/>
    </source>
</evidence>
<feature type="non-terminal residue" evidence="2">
    <location>
        <position position="1"/>
    </location>
</feature>